<accession>A0ABR2WS78</accession>
<dbReference type="EMBL" id="JASJQH010000443">
    <property type="protein sequence ID" value="KAK9764362.1"/>
    <property type="molecule type" value="Genomic_DNA"/>
</dbReference>
<dbReference type="Proteomes" id="UP001479436">
    <property type="component" value="Unassembled WGS sequence"/>
</dbReference>
<gene>
    <name evidence="1" type="ORF">K7432_008188</name>
</gene>
<reference evidence="1 2" key="1">
    <citation type="submission" date="2023-04" db="EMBL/GenBank/DDBJ databases">
        <title>Genome of Basidiobolus ranarum AG-B5.</title>
        <authorList>
            <person name="Stajich J.E."/>
            <person name="Carter-House D."/>
            <person name="Gryganskyi A."/>
        </authorList>
    </citation>
    <scope>NUCLEOTIDE SEQUENCE [LARGE SCALE GENOMIC DNA]</scope>
    <source>
        <strain evidence="1 2">AG-B5</strain>
    </source>
</reference>
<keyword evidence="2" id="KW-1185">Reference proteome</keyword>
<protein>
    <submittedName>
        <fullName evidence="1">Uncharacterized protein</fullName>
    </submittedName>
</protein>
<organism evidence="1 2">
    <name type="scientific">Basidiobolus ranarum</name>
    <dbReference type="NCBI Taxonomy" id="34480"/>
    <lineage>
        <taxon>Eukaryota</taxon>
        <taxon>Fungi</taxon>
        <taxon>Fungi incertae sedis</taxon>
        <taxon>Zoopagomycota</taxon>
        <taxon>Entomophthoromycotina</taxon>
        <taxon>Basidiobolomycetes</taxon>
        <taxon>Basidiobolales</taxon>
        <taxon>Basidiobolaceae</taxon>
        <taxon>Basidiobolus</taxon>
    </lineage>
</organism>
<proteinExistence type="predicted"/>
<sequence length="72" mass="8060">MSALTGDGLQNQPQITIAAKEVNGELAKQYYGISNCDENIEETSEPPYPTTRTSELNYQTEMVLSKSWKENC</sequence>
<evidence type="ECO:0000313" key="2">
    <source>
        <dbReference type="Proteomes" id="UP001479436"/>
    </source>
</evidence>
<name>A0ABR2WS78_9FUNG</name>
<comment type="caution">
    <text evidence="1">The sequence shown here is derived from an EMBL/GenBank/DDBJ whole genome shotgun (WGS) entry which is preliminary data.</text>
</comment>
<evidence type="ECO:0000313" key="1">
    <source>
        <dbReference type="EMBL" id="KAK9764362.1"/>
    </source>
</evidence>